<dbReference type="OrthoDB" id="1164702at2"/>
<dbReference type="GO" id="GO:0009055">
    <property type="term" value="F:electron transfer activity"/>
    <property type="evidence" value="ECO:0007669"/>
    <property type="project" value="InterPro"/>
</dbReference>
<sequence length="119" mass="13760">MTTLVKHAIIFLLTISTSSTDQNALVDVYNLGEAYPLKNPKEQAFQILENKCNVCHHTRNKKRVFTPKNMDTWTNDIYTQVFIKKRMPKGKKIKLTSNEYQDLLTWISSPKTNQNGSKL</sequence>
<evidence type="ECO:0000313" key="2">
    <source>
        <dbReference type="Proteomes" id="UP000308382"/>
    </source>
</evidence>
<dbReference type="EMBL" id="VBUK01000004">
    <property type="protein sequence ID" value="TLF44808.1"/>
    <property type="molecule type" value="Genomic_DNA"/>
</dbReference>
<organism evidence="1 2">
    <name type="scientific">Maribacter aurantiacus</name>
    <dbReference type="NCBI Taxonomy" id="1882343"/>
    <lineage>
        <taxon>Bacteria</taxon>
        <taxon>Pseudomonadati</taxon>
        <taxon>Bacteroidota</taxon>
        <taxon>Flavobacteriia</taxon>
        <taxon>Flavobacteriales</taxon>
        <taxon>Flavobacteriaceae</taxon>
        <taxon>Maribacter</taxon>
    </lineage>
</organism>
<dbReference type="InterPro" id="IPR036909">
    <property type="entry name" value="Cyt_c-like_dom_sf"/>
</dbReference>
<keyword evidence="2" id="KW-1185">Reference proteome</keyword>
<dbReference type="GO" id="GO:0020037">
    <property type="term" value="F:heme binding"/>
    <property type="evidence" value="ECO:0007669"/>
    <property type="project" value="InterPro"/>
</dbReference>
<reference evidence="1 2" key="1">
    <citation type="journal article" date="2017" name="Int. J. Syst. Evol. Microbiol.">
        <title>Maripseudobacter aurantiacus gen. nov., sp. nov., a novel member of the family Flavobacteriaceae isolated from a sedimentation basin.</title>
        <authorList>
            <person name="Chen C."/>
            <person name="Su Y."/>
            <person name="Tao T."/>
            <person name="Fu G."/>
            <person name="Zhang C."/>
            <person name="Sun C."/>
            <person name="Zhang X."/>
            <person name="Wu M."/>
        </authorList>
    </citation>
    <scope>NUCLEOTIDE SEQUENCE [LARGE SCALE GENOMIC DNA]</scope>
    <source>
        <strain evidence="2">CDA4</strain>
    </source>
</reference>
<dbReference type="RefSeq" id="WP_138258017.1">
    <property type="nucleotide sequence ID" value="NZ_VBUK01000004.1"/>
</dbReference>
<dbReference type="AlphaFoldDB" id="A0A5R8M5F5"/>
<evidence type="ECO:0000313" key="1">
    <source>
        <dbReference type="EMBL" id="TLF44808.1"/>
    </source>
</evidence>
<gene>
    <name evidence="1" type="ORF">FEK29_08560</name>
</gene>
<dbReference type="Proteomes" id="UP000308382">
    <property type="component" value="Unassembled WGS sequence"/>
</dbReference>
<proteinExistence type="predicted"/>
<accession>A0A5R8M5F5</accession>
<comment type="caution">
    <text evidence="1">The sequence shown here is derived from an EMBL/GenBank/DDBJ whole genome shotgun (WGS) entry which is preliminary data.</text>
</comment>
<name>A0A5R8M5F5_9FLAO</name>
<protein>
    <recommendedName>
        <fullName evidence="3">Cytochrome c</fullName>
    </recommendedName>
</protein>
<evidence type="ECO:0008006" key="3">
    <source>
        <dbReference type="Google" id="ProtNLM"/>
    </source>
</evidence>
<dbReference type="SUPFAM" id="SSF46626">
    <property type="entry name" value="Cytochrome c"/>
    <property type="match status" value="1"/>
</dbReference>